<reference evidence="3" key="1">
    <citation type="journal article" date="2019" name="Int. J. Syst. Evol. Microbiol.">
        <title>The Global Catalogue of Microorganisms (GCM) 10K type strain sequencing project: providing services to taxonomists for standard genome sequencing and annotation.</title>
        <authorList>
            <consortium name="The Broad Institute Genomics Platform"/>
            <consortium name="The Broad Institute Genome Sequencing Center for Infectious Disease"/>
            <person name="Wu L."/>
            <person name="Ma J."/>
        </authorList>
    </citation>
    <scope>NUCLEOTIDE SEQUENCE [LARGE SCALE GENOMIC DNA]</scope>
    <source>
        <strain evidence="3">CGMCC 1.13587</strain>
    </source>
</reference>
<accession>A0ABW0ST35</accession>
<proteinExistence type="predicted"/>
<name>A0ABW0ST35_9GAMM</name>
<keyword evidence="1" id="KW-1133">Transmembrane helix</keyword>
<evidence type="ECO:0000256" key="1">
    <source>
        <dbReference type="SAM" id="Phobius"/>
    </source>
</evidence>
<gene>
    <name evidence="2" type="ORF">ACFPPB_02820</name>
</gene>
<protein>
    <submittedName>
        <fullName evidence="2">Uncharacterized protein</fullName>
    </submittedName>
</protein>
<sequence>MSLTPFFRIMVDPSFEEQTHTECEMRGDYYFASLHFVPLQTTGAKTFGLPEYISGLALMVLAWTIADAKYHFRLDVAPFNARLITYAVVVAVGAATLLTDVWRAQGWCVIEAAGSPFTPVTWQAILAAVFIGAFICWAAIAFFIPAKFHRGNAVRYVSAMAKATLRGNSLDLAVIADELAAAAYGLVKHATNRDFRRVPLESQPYEPSEVERCANSILSMIGDRRLCRAMVASSPRTALFLFQEIKEQKRFDIEVGTFASNFVGAAIANKDSFIYHETTPWYWSGFLGMTQPVVKAMFADYELVSGVDKLFYVDHQEMGKWDTEHWSVYFKAMQITVADFIAKGNYRERTTINRAIGKLGDVTRYAYRINGIDSQEALSDT</sequence>
<comment type="caution">
    <text evidence="2">The sequence shown here is derived from an EMBL/GenBank/DDBJ whole genome shotgun (WGS) entry which is preliminary data.</text>
</comment>
<feature type="transmembrane region" description="Helical" evidence="1">
    <location>
        <begin position="122"/>
        <end position="146"/>
    </location>
</feature>
<dbReference type="Proteomes" id="UP001596111">
    <property type="component" value="Unassembled WGS sequence"/>
</dbReference>
<keyword evidence="1" id="KW-0812">Transmembrane</keyword>
<dbReference type="EMBL" id="JBHSNG010000002">
    <property type="protein sequence ID" value="MFC5580053.1"/>
    <property type="molecule type" value="Genomic_DNA"/>
</dbReference>
<feature type="transmembrane region" description="Helical" evidence="1">
    <location>
        <begin position="52"/>
        <end position="71"/>
    </location>
</feature>
<evidence type="ECO:0000313" key="3">
    <source>
        <dbReference type="Proteomes" id="UP001596111"/>
    </source>
</evidence>
<dbReference type="RefSeq" id="WP_377324196.1">
    <property type="nucleotide sequence ID" value="NZ_JBHSNG010000002.1"/>
</dbReference>
<keyword evidence="1" id="KW-0472">Membrane</keyword>
<organism evidence="2 3">
    <name type="scientific">Rhodanobacter terrae</name>
    <dbReference type="NCBI Taxonomy" id="418647"/>
    <lineage>
        <taxon>Bacteria</taxon>
        <taxon>Pseudomonadati</taxon>
        <taxon>Pseudomonadota</taxon>
        <taxon>Gammaproteobacteria</taxon>
        <taxon>Lysobacterales</taxon>
        <taxon>Rhodanobacteraceae</taxon>
        <taxon>Rhodanobacter</taxon>
    </lineage>
</organism>
<feature type="transmembrane region" description="Helical" evidence="1">
    <location>
        <begin position="83"/>
        <end position="102"/>
    </location>
</feature>
<keyword evidence="3" id="KW-1185">Reference proteome</keyword>
<evidence type="ECO:0000313" key="2">
    <source>
        <dbReference type="EMBL" id="MFC5580053.1"/>
    </source>
</evidence>